<dbReference type="Proteomes" id="UP001241603">
    <property type="component" value="Unassembled WGS sequence"/>
</dbReference>
<dbReference type="EMBL" id="JAUSVO010000001">
    <property type="protein sequence ID" value="MDQ0436015.1"/>
    <property type="molecule type" value="Genomic_DNA"/>
</dbReference>
<dbReference type="RefSeq" id="WP_266346960.1">
    <property type="nucleotide sequence ID" value="NZ_JAPKNG010000001.1"/>
</dbReference>
<dbReference type="InterPro" id="IPR050266">
    <property type="entry name" value="AB_hydrolase_sf"/>
</dbReference>
<gene>
    <name evidence="2" type="ORF">QO014_000385</name>
</gene>
<dbReference type="PRINTS" id="PR00111">
    <property type="entry name" value="ABHYDROLASE"/>
</dbReference>
<dbReference type="InterPro" id="IPR029058">
    <property type="entry name" value="AB_hydrolase_fold"/>
</dbReference>
<proteinExistence type="predicted"/>
<dbReference type="InterPro" id="IPR000073">
    <property type="entry name" value="AB_hydrolase_1"/>
</dbReference>
<dbReference type="Gene3D" id="3.40.50.1820">
    <property type="entry name" value="alpha/beta hydrolase"/>
    <property type="match status" value="1"/>
</dbReference>
<feature type="domain" description="AB hydrolase-1" evidence="1">
    <location>
        <begin position="51"/>
        <end position="161"/>
    </location>
</feature>
<dbReference type="PANTHER" id="PTHR43798">
    <property type="entry name" value="MONOACYLGLYCEROL LIPASE"/>
    <property type="match status" value="1"/>
</dbReference>
<comment type="caution">
    <text evidence="2">The sequence shown here is derived from an EMBL/GenBank/DDBJ whole genome shotgun (WGS) entry which is preliminary data.</text>
</comment>
<evidence type="ECO:0000313" key="3">
    <source>
        <dbReference type="Proteomes" id="UP001241603"/>
    </source>
</evidence>
<accession>A0ABU0H2L2</accession>
<dbReference type="PANTHER" id="PTHR43798:SF33">
    <property type="entry name" value="HYDROLASE, PUTATIVE (AFU_ORTHOLOGUE AFUA_2G14860)-RELATED"/>
    <property type="match status" value="1"/>
</dbReference>
<evidence type="ECO:0000313" key="2">
    <source>
        <dbReference type="EMBL" id="MDQ0436015.1"/>
    </source>
</evidence>
<dbReference type="Pfam" id="PF00561">
    <property type="entry name" value="Abhydrolase_1"/>
    <property type="match status" value="1"/>
</dbReference>
<sequence length="265" mass="28533">MAAFGVFATEIGFVGAAQLTPGALPRPDKAGFAKVNGIRMWFAIYNPHGGNPVLLLHGGLGSSHDWRKQIPALMSSHEVIIADSRGQGRSTRSKATIGYDLMASDVLALLDHLGLKKVSIVGWSDGGIIGLDIAIHHPERLEKLFAYGANYNVAGLAPSPPWEPHPSPDDPVDDLDDHDRTVHDVMAMWYSEPDFQPDELGRITTPTVIADGEHDQAILPEHTRNLARLIPGAKLVILPKVGHAGLLEDPAAFNKVMMDFLNAGG</sequence>
<reference evidence="2 3" key="1">
    <citation type="submission" date="2023-07" db="EMBL/GenBank/DDBJ databases">
        <title>Genomic Encyclopedia of Type Strains, Phase IV (KMG-IV): sequencing the most valuable type-strain genomes for metagenomic binning, comparative biology and taxonomic classification.</title>
        <authorList>
            <person name="Goeker M."/>
        </authorList>
    </citation>
    <scope>NUCLEOTIDE SEQUENCE [LARGE SCALE GENOMIC DNA]</scope>
    <source>
        <strain evidence="2 3">B6-8</strain>
    </source>
</reference>
<name>A0ABU0H2L2_9HYPH</name>
<organism evidence="2 3">
    <name type="scientific">Kaistia dalseonensis</name>
    <dbReference type="NCBI Taxonomy" id="410840"/>
    <lineage>
        <taxon>Bacteria</taxon>
        <taxon>Pseudomonadati</taxon>
        <taxon>Pseudomonadota</taxon>
        <taxon>Alphaproteobacteria</taxon>
        <taxon>Hyphomicrobiales</taxon>
        <taxon>Kaistiaceae</taxon>
        <taxon>Kaistia</taxon>
    </lineage>
</organism>
<protein>
    <submittedName>
        <fullName evidence="2">Pimeloyl-ACP methyl ester carboxylesterase</fullName>
    </submittedName>
</protein>
<evidence type="ECO:0000259" key="1">
    <source>
        <dbReference type="Pfam" id="PF00561"/>
    </source>
</evidence>
<keyword evidence="3" id="KW-1185">Reference proteome</keyword>
<dbReference type="SUPFAM" id="SSF53474">
    <property type="entry name" value="alpha/beta-Hydrolases"/>
    <property type="match status" value="1"/>
</dbReference>